<feature type="domain" description="Rieske" evidence="6">
    <location>
        <begin position="62"/>
        <end position="136"/>
    </location>
</feature>
<reference evidence="7 8" key="1">
    <citation type="submission" date="2023-12" db="EMBL/GenBank/DDBJ databases">
        <title>Novel species of the genus Arcicella isolated from rivers.</title>
        <authorList>
            <person name="Lu H."/>
        </authorList>
    </citation>
    <scope>NUCLEOTIDE SEQUENCE [LARGE SCALE GENOMIC DNA]</scope>
    <source>
        <strain evidence="7 8">KCTC 23307</strain>
    </source>
</reference>
<keyword evidence="1" id="KW-0001">2Fe-2S</keyword>
<organism evidence="7 8">
    <name type="scientific">Arcicella rigui</name>
    <dbReference type="NCBI Taxonomy" id="797020"/>
    <lineage>
        <taxon>Bacteria</taxon>
        <taxon>Pseudomonadati</taxon>
        <taxon>Bacteroidota</taxon>
        <taxon>Cytophagia</taxon>
        <taxon>Cytophagales</taxon>
        <taxon>Flectobacillaceae</taxon>
        <taxon>Arcicella</taxon>
    </lineage>
</organism>
<keyword evidence="4" id="KW-0411">Iron-sulfur</keyword>
<evidence type="ECO:0000256" key="4">
    <source>
        <dbReference type="ARBA" id="ARBA00023014"/>
    </source>
</evidence>
<evidence type="ECO:0000313" key="8">
    <source>
        <dbReference type="Proteomes" id="UP001302949"/>
    </source>
</evidence>
<gene>
    <name evidence="7" type="ORF">VB248_08805</name>
</gene>
<dbReference type="InterPro" id="IPR014349">
    <property type="entry name" value="Rieske_Fe-S_prot"/>
</dbReference>
<keyword evidence="8" id="KW-1185">Reference proteome</keyword>
<dbReference type="RefSeq" id="WP_323296395.1">
    <property type="nucleotide sequence ID" value="NZ_JAYFUM010000009.1"/>
</dbReference>
<dbReference type="InterPro" id="IPR017941">
    <property type="entry name" value="Rieske_2Fe-2S"/>
</dbReference>
<dbReference type="CDD" id="cd03467">
    <property type="entry name" value="Rieske"/>
    <property type="match status" value="1"/>
</dbReference>
<dbReference type="EMBL" id="JAYFUM010000009">
    <property type="protein sequence ID" value="MEA5139232.1"/>
    <property type="molecule type" value="Genomic_DNA"/>
</dbReference>
<dbReference type="InterPro" id="IPR036922">
    <property type="entry name" value="Rieske_2Fe-2S_sf"/>
</dbReference>
<keyword evidence="2" id="KW-0479">Metal-binding</keyword>
<proteinExistence type="predicted"/>
<keyword evidence="3" id="KW-0408">Iron</keyword>
<dbReference type="PANTHER" id="PTHR10134">
    <property type="entry name" value="CYTOCHROME B-C1 COMPLEX SUBUNIT RIESKE, MITOCHONDRIAL"/>
    <property type="match status" value="1"/>
</dbReference>
<dbReference type="InterPro" id="IPR006311">
    <property type="entry name" value="TAT_signal"/>
</dbReference>
<evidence type="ECO:0000259" key="6">
    <source>
        <dbReference type="PROSITE" id="PS51296"/>
    </source>
</evidence>
<sequence>MLSEESISRKDFLKSLGLGGAALMAVLTSCSSSSEAVTPSSVSIDLTSNITSVGNYTYSGGIIVARIASGNTASSFVALSKACTHEGTTVIYQGNGVFYCSNHGATFSTTGAVTKGPATKSLTQYTVTVSGTTLTLS</sequence>
<evidence type="ECO:0000313" key="7">
    <source>
        <dbReference type="EMBL" id="MEA5139232.1"/>
    </source>
</evidence>
<comment type="caution">
    <text evidence="7">The sequence shown here is derived from an EMBL/GenBank/DDBJ whole genome shotgun (WGS) entry which is preliminary data.</text>
</comment>
<dbReference type="PROSITE" id="PS51318">
    <property type="entry name" value="TAT"/>
    <property type="match status" value="1"/>
</dbReference>
<dbReference type="SUPFAM" id="SSF50022">
    <property type="entry name" value="ISP domain"/>
    <property type="match status" value="1"/>
</dbReference>
<evidence type="ECO:0000256" key="2">
    <source>
        <dbReference type="ARBA" id="ARBA00022723"/>
    </source>
</evidence>
<evidence type="ECO:0000256" key="5">
    <source>
        <dbReference type="ARBA" id="ARBA00023157"/>
    </source>
</evidence>
<dbReference type="Proteomes" id="UP001302949">
    <property type="component" value="Unassembled WGS sequence"/>
</dbReference>
<dbReference type="Pfam" id="PF00355">
    <property type="entry name" value="Rieske"/>
    <property type="match status" value="1"/>
</dbReference>
<protein>
    <submittedName>
        <fullName evidence="7">Rieske (2Fe-2S) protein</fullName>
    </submittedName>
</protein>
<evidence type="ECO:0000256" key="3">
    <source>
        <dbReference type="ARBA" id="ARBA00023004"/>
    </source>
</evidence>
<dbReference type="PROSITE" id="PS51296">
    <property type="entry name" value="RIESKE"/>
    <property type="match status" value="1"/>
</dbReference>
<evidence type="ECO:0000256" key="1">
    <source>
        <dbReference type="ARBA" id="ARBA00022714"/>
    </source>
</evidence>
<accession>A0ABU5Q999</accession>
<name>A0ABU5Q999_9BACT</name>
<keyword evidence="5" id="KW-1015">Disulfide bond</keyword>
<dbReference type="Gene3D" id="2.102.10.10">
    <property type="entry name" value="Rieske [2Fe-2S] iron-sulphur domain"/>
    <property type="match status" value="1"/>
</dbReference>